<dbReference type="InterPro" id="IPR036875">
    <property type="entry name" value="Znf_CCHC_sf"/>
</dbReference>
<proteinExistence type="predicted"/>
<evidence type="ECO:0000313" key="3">
    <source>
        <dbReference type="Proteomes" id="UP001311915"/>
    </source>
</evidence>
<dbReference type="SUPFAM" id="SSF57756">
    <property type="entry name" value="Retrovirus zinc finger-like domains"/>
    <property type="match status" value="1"/>
</dbReference>
<comment type="caution">
    <text evidence="2">The sequence shown here is derived from an EMBL/GenBank/DDBJ whole genome shotgun (WGS) entry which is preliminary data.</text>
</comment>
<dbReference type="GO" id="GO:0008270">
    <property type="term" value="F:zinc ion binding"/>
    <property type="evidence" value="ECO:0007669"/>
    <property type="project" value="InterPro"/>
</dbReference>
<dbReference type="Proteomes" id="UP001311915">
    <property type="component" value="Unassembled WGS sequence"/>
</dbReference>
<protein>
    <recommendedName>
        <fullName evidence="4">DUF4283 domain-containing protein</fullName>
    </recommendedName>
</protein>
<evidence type="ECO:0008006" key="4">
    <source>
        <dbReference type="Google" id="ProtNLM"/>
    </source>
</evidence>
<evidence type="ECO:0000313" key="2">
    <source>
        <dbReference type="EMBL" id="KAK4733492.1"/>
    </source>
</evidence>
<dbReference type="GO" id="GO:0003676">
    <property type="term" value="F:nucleic acid binding"/>
    <property type="evidence" value="ECO:0007669"/>
    <property type="project" value="InterPro"/>
</dbReference>
<keyword evidence="3" id="KW-1185">Reference proteome</keyword>
<evidence type="ECO:0000256" key="1">
    <source>
        <dbReference type="SAM" id="MobiDB-lite"/>
    </source>
</evidence>
<feature type="compositionally biased region" description="Polar residues" evidence="1">
    <location>
        <begin position="306"/>
        <end position="324"/>
    </location>
</feature>
<dbReference type="EMBL" id="JAWPEI010000002">
    <property type="protein sequence ID" value="KAK4733492.1"/>
    <property type="molecule type" value="Genomic_DNA"/>
</dbReference>
<accession>A0AAV9M6K9</accession>
<name>A0AAV9M6K9_9SOLN</name>
<feature type="region of interest" description="Disordered" evidence="1">
    <location>
        <begin position="302"/>
        <end position="330"/>
    </location>
</feature>
<dbReference type="PANTHER" id="PTHR31286:SF165">
    <property type="entry name" value="DUF4283 DOMAIN-CONTAINING PROTEIN"/>
    <property type="match status" value="1"/>
</dbReference>
<dbReference type="AlphaFoldDB" id="A0AAV9M6K9"/>
<sequence>MFLQIDFWVSNKVEEKIKRNQESKKLQKLSCSHSSWADKVEQEIHSNAIDRGKDTPMKGKSIWENFDISKTANAGFKLEYVNPKCCDNKLIGEIDLGDISSEIEYWQNDVVCYVLGAHPPFTVLNGFIQIVLRNGIDSEEGKLEVLQGGIYNYDNKLLIVKAWTPEMEFSKEELLTSARGLSKIGSLIGKPLMVDKQTEKKLGLSYARLLVEVNVGKTLPEEVLFRNEKGVVITQSVAYDWRPSLCDHCHKYGHEKDNCRKLHPTQKPVDETKETKEEDKIQTNAQVDKGKEKMQEIRKYGDNNKRFQQGSQTIETHHVSTTNAFKPLTR</sequence>
<reference evidence="2 3" key="1">
    <citation type="submission" date="2023-10" db="EMBL/GenBank/DDBJ databases">
        <title>Genome-Wide Identification Analysis in wild type Solanum Pinnatisectum Reveals Some Genes Defensing Phytophthora Infestans.</title>
        <authorList>
            <person name="Sun C."/>
        </authorList>
    </citation>
    <scope>NUCLEOTIDE SEQUENCE [LARGE SCALE GENOMIC DNA]</scope>
    <source>
        <strain evidence="2">LQN</strain>
        <tissue evidence="2">Leaf</tissue>
    </source>
</reference>
<gene>
    <name evidence="2" type="ORF">R3W88_007753</name>
</gene>
<dbReference type="InterPro" id="IPR040256">
    <property type="entry name" value="At4g02000-like"/>
</dbReference>
<dbReference type="PANTHER" id="PTHR31286">
    <property type="entry name" value="GLYCINE-RICH CELL WALL STRUCTURAL PROTEIN 1.8-LIKE"/>
    <property type="match status" value="1"/>
</dbReference>
<organism evidence="2 3">
    <name type="scientific">Solanum pinnatisectum</name>
    <name type="common">tansyleaf nightshade</name>
    <dbReference type="NCBI Taxonomy" id="50273"/>
    <lineage>
        <taxon>Eukaryota</taxon>
        <taxon>Viridiplantae</taxon>
        <taxon>Streptophyta</taxon>
        <taxon>Embryophyta</taxon>
        <taxon>Tracheophyta</taxon>
        <taxon>Spermatophyta</taxon>
        <taxon>Magnoliopsida</taxon>
        <taxon>eudicotyledons</taxon>
        <taxon>Gunneridae</taxon>
        <taxon>Pentapetalae</taxon>
        <taxon>asterids</taxon>
        <taxon>lamiids</taxon>
        <taxon>Solanales</taxon>
        <taxon>Solanaceae</taxon>
        <taxon>Solanoideae</taxon>
        <taxon>Solaneae</taxon>
        <taxon>Solanum</taxon>
    </lineage>
</organism>